<sequence>MCGEACSGAGHRVHPIQATVAASAPGKWVDALASADEHVLDLVTLDGTAVRLWHHLPLHLDAGEPVAYHPVAGVVAVRGAALNVRVLTA</sequence>
<dbReference type="EMBL" id="CP032630">
    <property type="protein sequence ID" value="AYF98386.1"/>
    <property type="molecule type" value="Genomic_DNA"/>
</dbReference>
<protein>
    <submittedName>
        <fullName evidence="1">Nuclease</fullName>
    </submittedName>
</protein>
<dbReference type="KEGG" id="lyd:D7I47_09030"/>
<gene>
    <name evidence="1" type="ORF">D7I47_09030</name>
</gene>
<name>A0A387BB61_9MICO</name>
<proteinExistence type="predicted"/>
<evidence type="ECO:0000313" key="1">
    <source>
        <dbReference type="EMBL" id="AYF98386.1"/>
    </source>
</evidence>
<reference evidence="2" key="1">
    <citation type="submission" date="2018-09" db="EMBL/GenBank/DDBJ databases">
        <title>Genome sequencing of strain 2DFWR-13.</title>
        <authorList>
            <person name="Heo J."/>
            <person name="Kim S.-J."/>
            <person name="Kwon S.-W."/>
        </authorList>
    </citation>
    <scope>NUCLEOTIDE SEQUENCE [LARGE SCALE GENOMIC DNA]</scope>
    <source>
        <strain evidence="2">2DFWR-13</strain>
    </source>
</reference>
<evidence type="ECO:0000313" key="2">
    <source>
        <dbReference type="Proteomes" id="UP000278886"/>
    </source>
</evidence>
<keyword evidence="2" id="KW-1185">Reference proteome</keyword>
<dbReference type="Proteomes" id="UP000278886">
    <property type="component" value="Chromosome"/>
</dbReference>
<dbReference type="AlphaFoldDB" id="A0A387BB61"/>
<organism evidence="1 2">
    <name type="scientific">Protaetiibacter intestinalis</name>
    <dbReference type="NCBI Taxonomy" id="2419774"/>
    <lineage>
        <taxon>Bacteria</taxon>
        <taxon>Bacillati</taxon>
        <taxon>Actinomycetota</taxon>
        <taxon>Actinomycetes</taxon>
        <taxon>Micrococcales</taxon>
        <taxon>Microbacteriaceae</taxon>
        <taxon>Protaetiibacter</taxon>
    </lineage>
</organism>
<accession>A0A387BB61</accession>